<keyword evidence="11" id="KW-1185">Reference proteome</keyword>
<accession>A0AB34H9I6</accession>
<evidence type="ECO:0000313" key="10">
    <source>
        <dbReference type="EMBL" id="KAJ8789452.1"/>
    </source>
</evidence>
<dbReference type="Pfam" id="PF01369">
    <property type="entry name" value="Sec7"/>
    <property type="match status" value="1"/>
</dbReference>
<dbReference type="FunFam" id="2.30.29.30:FF:000054">
    <property type="entry name" value="PH and SEC7 domain-containing protein 3"/>
    <property type="match status" value="1"/>
</dbReference>
<dbReference type="PROSITE" id="PS50190">
    <property type="entry name" value="SEC7"/>
    <property type="match status" value="1"/>
</dbReference>
<sequence>MLREGSKQQRGRTKEGQFGVVPASAPAQCDKSGAVPFSTTPSPRSPSPRGGSQVGGIAQRGPSVEKGGQPPGLRAPREGGLQASSGLSEEHAAPSLPTWPGHPCPPSLTPGPSMAQGAMRFCSEGDCAISPPRCPRRWLPEGPVPQSPPASMYGSTGSLLRRPPPGARSSVVIFRFVEKASVGADGLYSSLPNGLGGPSEHLATLFRGPADTGLLNQGDTWSSPRGVSSHAQRIARAKWEFFYGSLDPPSSGAKPPEQTPPSPPGAGSGQGSGVAVGRAAKYSETDLDTVPLRCYRETDIDEVLAEREEADSAIESQPSSEGPPGTARPPAPRPGPCLGPRSSLGSGNEDEDEAGGEEDVDDEVFEASEGARPGTRMPHSGPLKSPLPFLPGTSPLADGPDSFSCVFEAILESHRAKGTSYTSLASLEALASPGPTQSPFFTFELPPQPPAPRPDPPAPAPLAPLEPDSGTSSAADGPWTQRGEEEEAEAGAKQAPRREPPSPCRSEDSYGLGAAPLGSEPPLSQLVSDSDSELDSTERLALGSTDTLSNGQKADLEAAQRLAKRLYRLDGFRKADVARHLGKNNDFSKLVAGEYLKFFVFTGMTLDQALRVFLKELALMGETQERERVLAHFSQRYFQCNPGALSSEDGAHTLTCALMLLNTDLHGHNIGKRMTCGDFIGNLEGLNEGGDFPRELLKALYSSIKNEKLQWAIDEEELRRSLSELADPNPKVIKRVSGGSGSGSSPFLDLTPEPGASVYKHGALVRKVHADPDCRKTPRGKRGWKNFHGILKGMILYLQKEEYQPGEAPSEAELKNAISIHHALATRASDYSKRPHVFYLRTADWRVFLFQAPSLEQMQSWITRINVVAAMFSAPPFPAAVSSQKKFSRPLLPSAATRLPQEEQMRTHEAKLKAMASELRQHRAAHLGKKARGKEAEEQRQKEAYLEFEKSRYGTYAALLRVKLKAGSEELDAVEAALAQAGSTEDGLPPPHSSPSSQPNTSSQPRAQCPGPESRAGAGSGRWKP</sequence>
<feature type="compositionally biased region" description="Low complexity" evidence="7">
    <location>
        <begin position="38"/>
        <end position="51"/>
    </location>
</feature>
<feature type="compositionally biased region" description="Pro residues" evidence="7">
    <location>
        <begin position="100"/>
        <end position="109"/>
    </location>
</feature>
<feature type="compositionally biased region" description="Basic and acidic residues" evidence="7">
    <location>
        <begin position="1"/>
        <end position="15"/>
    </location>
</feature>
<dbReference type="GO" id="GO:0032587">
    <property type="term" value="C:ruffle membrane"/>
    <property type="evidence" value="ECO:0007669"/>
    <property type="project" value="UniProtKB-SubCell"/>
</dbReference>
<dbReference type="InterPro" id="IPR035999">
    <property type="entry name" value="Sec7_dom_sf"/>
</dbReference>
<evidence type="ECO:0000256" key="4">
    <source>
        <dbReference type="ARBA" id="ARBA00023054"/>
    </source>
</evidence>
<evidence type="ECO:0000256" key="7">
    <source>
        <dbReference type="SAM" id="MobiDB-lite"/>
    </source>
</evidence>
<keyword evidence="2" id="KW-1003">Cell membrane</keyword>
<dbReference type="InterPro" id="IPR041681">
    <property type="entry name" value="PH_9"/>
</dbReference>
<reference evidence="10 11" key="1">
    <citation type="submission" date="2022-11" db="EMBL/GenBank/DDBJ databases">
        <title>Whole genome sequence of Eschrichtius robustus ER-17-0199.</title>
        <authorList>
            <person name="Bruniche-Olsen A."/>
            <person name="Black A.N."/>
            <person name="Fields C.J."/>
            <person name="Walden K."/>
            <person name="Dewoody J.A."/>
        </authorList>
    </citation>
    <scope>NUCLEOTIDE SEQUENCE [LARGE SCALE GENOMIC DNA]</scope>
    <source>
        <strain evidence="10">ER-17-0199</strain>
        <tissue evidence="10">Blubber</tissue>
    </source>
</reference>
<feature type="region of interest" description="Disordered" evidence="7">
    <location>
        <begin position="435"/>
        <end position="537"/>
    </location>
</feature>
<feature type="domain" description="SEC7" evidence="9">
    <location>
        <begin position="542"/>
        <end position="707"/>
    </location>
</feature>
<feature type="region of interest" description="Disordered" evidence="7">
    <location>
        <begin position="919"/>
        <end position="940"/>
    </location>
</feature>
<dbReference type="PROSITE" id="PS50003">
    <property type="entry name" value="PH_DOMAIN"/>
    <property type="match status" value="1"/>
</dbReference>
<feature type="compositionally biased region" description="Acidic residues" evidence="7">
    <location>
        <begin position="348"/>
        <end position="366"/>
    </location>
</feature>
<dbReference type="SMART" id="SM00233">
    <property type="entry name" value="PH"/>
    <property type="match status" value="1"/>
</dbReference>
<dbReference type="FunFam" id="1.10.1000.11:FF:000004">
    <property type="entry name" value="PH and SEC7 domain-containing protein 2"/>
    <property type="match status" value="1"/>
</dbReference>
<dbReference type="SUPFAM" id="SSF50729">
    <property type="entry name" value="PH domain-like"/>
    <property type="match status" value="1"/>
</dbReference>
<dbReference type="InterPro" id="IPR001849">
    <property type="entry name" value="PH_domain"/>
</dbReference>
<feature type="region of interest" description="Disordered" evidence="7">
    <location>
        <begin position="138"/>
        <end position="164"/>
    </location>
</feature>
<gene>
    <name evidence="10" type="ORF">J1605_021979</name>
</gene>
<evidence type="ECO:0000313" key="11">
    <source>
        <dbReference type="Proteomes" id="UP001159641"/>
    </source>
</evidence>
<dbReference type="PANTHER" id="PTHR10663">
    <property type="entry name" value="GUANYL-NUCLEOTIDE EXCHANGE FACTOR"/>
    <property type="match status" value="1"/>
</dbReference>
<feature type="region of interest" description="Disordered" evidence="7">
    <location>
        <begin position="976"/>
        <end position="1025"/>
    </location>
</feature>
<dbReference type="CDD" id="cd00171">
    <property type="entry name" value="Sec7"/>
    <property type="match status" value="1"/>
</dbReference>
<comment type="caution">
    <text evidence="10">The sequence shown here is derived from an EMBL/GenBank/DDBJ whole genome shotgun (WGS) entry which is preliminary data.</text>
</comment>
<dbReference type="InterPro" id="IPR000904">
    <property type="entry name" value="Sec7_dom"/>
</dbReference>
<dbReference type="Pfam" id="PF15410">
    <property type="entry name" value="PH_9"/>
    <property type="match status" value="1"/>
</dbReference>
<feature type="compositionally biased region" description="Low complexity" evidence="7">
    <location>
        <begin position="994"/>
        <end position="1005"/>
    </location>
</feature>
<feature type="region of interest" description="Disordered" evidence="7">
    <location>
        <begin position="1"/>
        <end position="117"/>
    </location>
</feature>
<protein>
    <recommendedName>
        <fullName evidence="12">PH and SEC7 domain-containing protein 1</fullName>
    </recommendedName>
</protein>
<keyword evidence="3" id="KW-0597">Phosphoprotein</keyword>
<feature type="compositionally biased region" description="Acidic residues" evidence="7">
    <location>
        <begin position="301"/>
        <end position="312"/>
    </location>
</feature>
<comment type="subcellular location">
    <subcellularLocation>
        <location evidence="1">Cell projection</location>
        <location evidence="1">Ruffle membrane</location>
    </subcellularLocation>
</comment>
<dbReference type="GO" id="GO:0005543">
    <property type="term" value="F:phospholipid binding"/>
    <property type="evidence" value="ECO:0007669"/>
    <property type="project" value="InterPro"/>
</dbReference>
<dbReference type="Gene3D" id="2.30.29.30">
    <property type="entry name" value="Pleckstrin-homology domain (PH domain)/Phosphotyrosine-binding domain (PTB)"/>
    <property type="match status" value="1"/>
</dbReference>
<evidence type="ECO:0000256" key="5">
    <source>
        <dbReference type="ARBA" id="ARBA00023136"/>
    </source>
</evidence>
<feature type="compositionally biased region" description="Pro residues" evidence="7">
    <location>
        <begin position="446"/>
        <end position="464"/>
    </location>
</feature>
<dbReference type="Gene3D" id="1.10.1000.11">
    <property type="entry name" value="Arf Nucleotide-binding Site Opener,domain 2"/>
    <property type="match status" value="1"/>
</dbReference>
<evidence type="ECO:0000259" key="9">
    <source>
        <dbReference type="PROSITE" id="PS50190"/>
    </source>
</evidence>
<dbReference type="AlphaFoldDB" id="A0AB34H9I6"/>
<evidence type="ECO:0008006" key="12">
    <source>
        <dbReference type="Google" id="ProtNLM"/>
    </source>
</evidence>
<feature type="region of interest" description="Disordered" evidence="7">
    <location>
        <begin position="246"/>
        <end position="280"/>
    </location>
</feature>
<evidence type="ECO:0000256" key="2">
    <source>
        <dbReference type="ARBA" id="ARBA00022475"/>
    </source>
</evidence>
<dbReference type="Proteomes" id="UP001159641">
    <property type="component" value="Unassembled WGS sequence"/>
</dbReference>
<dbReference type="InterPro" id="IPR001605">
    <property type="entry name" value="PH_dom-spectrin-type"/>
</dbReference>
<keyword evidence="6" id="KW-0966">Cell projection</keyword>
<feature type="domain" description="PH" evidence="8">
    <location>
        <begin position="757"/>
        <end position="870"/>
    </location>
</feature>
<keyword evidence="5" id="KW-0472">Membrane</keyword>
<keyword evidence="4" id="KW-0175">Coiled coil</keyword>
<dbReference type="SUPFAM" id="SSF48425">
    <property type="entry name" value="Sec7 domain"/>
    <property type="match status" value="1"/>
</dbReference>
<dbReference type="PANTHER" id="PTHR10663:SF334">
    <property type="entry name" value="PH AND SEC7 DOMAIN-CONTAINING PROTEIN 1"/>
    <property type="match status" value="1"/>
</dbReference>
<dbReference type="InterPro" id="IPR023394">
    <property type="entry name" value="Sec7_C_sf"/>
</dbReference>
<proteinExistence type="predicted"/>
<name>A0AB34H9I6_ESCRO</name>
<feature type="compositionally biased region" description="Basic and acidic residues" evidence="7">
    <location>
        <begin position="496"/>
        <end position="508"/>
    </location>
</feature>
<organism evidence="10 11">
    <name type="scientific">Eschrichtius robustus</name>
    <name type="common">California gray whale</name>
    <name type="synonym">Eschrichtius gibbosus</name>
    <dbReference type="NCBI Taxonomy" id="9764"/>
    <lineage>
        <taxon>Eukaryota</taxon>
        <taxon>Metazoa</taxon>
        <taxon>Chordata</taxon>
        <taxon>Craniata</taxon>
        <taxon>Vertebrata</taxon>
        <taxon>Euteleostomi</taxon>
        <taxon>Mammalia</taxon>
        <taxon>Eutheria</taxon>
        <taxon>Laurasiatheria</taxon>
        <taxon>Artiodactyla</taxon>
        <taxon>Whippomorpha</taxon>
        <taxon>Cetacea</taxon>
        <taxon>Mysticeti</taxon>
        <taxon>Eschrichtiidae</taxon>
        <taxon>Eschrichtius</taxon>
    </lineage>
</organism>
<evidence type="ECO:0000259" key="8">
    <source>
        <dbReference type="PROSITE" id="PS50003"/>
    </source>
</evidence>
<dbReference type="InterPro" id="IPR011993">
    <property type="entry name" value="PH-like_dom_sf"/>
</dbReference>
<dbReference type="GO" id="GO:0005085">
    <property type="term" value="F:guanyl-nucleotide exchange factor activity"/>
    <property type="evidence" value="ECO:0007669"/>
    <property type="project" value="InterPro"/>
</dbReference>
<dbReference type="EMBL" id="JAIQCJ010001425">
    <property type="protein sequence ID" value="KAJ8789452.1"/>
    <property type="molecule type" value="Genomic_DNA"/>
</dbReference>
<dbReference type="CDD" id="cd13295">
    <property type="entry name" value="PH_EFA6"/>
    <property type="match status" value="1"/>
</dbReference>
<evidence type="ECO:0000256" key="6">
    <source>
        <dbReference type="ARBA" id="ARBA00023273"/>
    </source>
</evidence>
<feature type="compositionally biased region" description="Pro residues" evidence="7">
    <location>
        <begin position="326"/>
        <end position="337"/>
    </location>
</feature>
<dbReference type="GO" id="GO:0032012">
    <property type="term" value="P:regulation of ARF protein signal transduction"/>
    <property type="evidence" value="ECO:0007669"/>
    <property type="project" value="InterPro"/>
</dbReference>
<feature type="region of interest" description="Disordered" evidence="7">
    <location>
        <begin position="301"/>
        <end position="397"/>
    </location>
</feature>
<dbReference type="PRINTS" id="PR00683">
    <property type="entry name" value="SPECTRINPH"/>
</dbReference>
<evidence type="ECO:0000256" key="1">
    <source>
        <dbReference type="ARBA" id="ARBA00004632"/>
    </source>
</evidence>
<evidence type="ECO:0000256" key="3">
    <source>
        <dbReference type="ARBA" id="ARBA00022553"/>
    </source>
</evidence>
<dbReference type="SMART" id="SM00222">
    <property type="entry name" value="Sec7"/>
    <property type="match status" value="1"/>
</dbReference>
<feature type="compositionally biased region" description="Basic residues" evidence="7">
    <location>
        <begin position="922"/>
        <end position="932"/>
    </location>
</feature>